<name>A0A4U9F4I8_GIBZA</name>
<accession>A0A4U9F4I8</accession>
<proteinExistence type="predicted"/>
<protein>
    <submittedName>
        <fullName evidence="1">Uncharacterized protein</fullName>
    </submittedName>
</protein>
<dbReference type="Proteomes" id="UP000746612">
    <property type="component" value="Unassembled WGS sequence"/>
</dbReference>
<evidence type="ECO:0000313" key="1">
    <source>
        <dbReference type="EMBL" id="CAG1992262.1"/>
    </source>
</evidence>
<dbReference type="AlphaFoldDB" id="A0A4U9F4I8"/>
<comment type="caution">
    <text evidence="1">The sequence shown here is derived from an EMBL/GenBank/DDBJ whole genome shotgun (WGS) entry which is preliminary data.</text>
</comment>
<sequence length="103" mass="11481">MSPNYSPENRASHVYTKYIAGWLKAARTQKTMHVRTPLAFLSLAGVGKFGESDLPSWVPNYPEKKDVAVPWYYKASDMKILAQGAPSSLLADLDAYPFVVEET</sequence>
<gene>
    <name evidence="1" type="ORF">MDCFG202_LOCUS342213</name>
</gene>
<organism evidence="1 2">
    <name type="scientific">Gibberella zeae</name>
    <name type="common">Wheat head blight fungus</name>
    <name type="synonym">Fusarium graminearum</name>
    <dbReference type="NCBI Taxonomy" id="5518"/>
    <lineage>
        <taxon>Eukaryota</taxon>
        <taxon>Fungi</taxon>
        <taxon>Dikarya</taxon>
        <taxon>Ascomycota</taxon>
        <taxon>Pezizomycotina</taxon>
        <taxon>Sordariomycetes</taxon>
        <taxon>Hypocreomycetidae</taxon>
        <taxon>Hypocreales</taxon>
        <taxon>Nectriaceae</taxon>
        <taxon>Fusarium</taxon>
    </lineage>
</organism>
<evidence type="ECO:0000313" key="2">
    <source>
        <dbReference type="Proteomes" id="UP000746612"/>
    </source>
</evidence>
<dbReference type="EMBL" id="CAJPIJ010000149">
    <property type="protein sequence ID" value="CAG1992262.1"/>
    <property type="molecule type" value="Genomic_DNA"/>
</dbReference>
<reference evidence="1" key="1">
    <citation type="submission" date="2021-03" db="EMBL/GenBank/DDBJ databases">
        <authorList>
            <person name="Alouane T."/>
            <person name="Langin T."/>
            <person name="Bonhomme L."/>
        </authorList>
    </citation>
    <scope>NUCLEOTIDE SEQUENCE</scope>
    <source>
        <strain evidence="1">MDC_Fg202</strain>
    </source>
</reference>